<accession>A0ABX0XXS7</accession>
<feature type="compositionally biased region" description="Low complexity" evidence="1">
    <location>
        <begin position="275"/>
        <end position="296"/>
    </location>
</feature>
<reference evidence="3 4" key="1">
    <citation type="submission" date="2020-03" db="EMBL/GenBank/DDBJ databases">
        <title>WGS of the type strain of Planosporangium spp.</title>
        <authorList>
            <person name="Thawai C."/>
        </authorList>
    </citation>
    <scope>NUCLEOTIDE SEQUENCE [LARGE SCALE GENOMIC DNA]</scope>
    <source>
        <strain evidence="3 4">TBRC 5610</strain>
    </source>
</reference>
<proteinExistence type="predicted"/>
<sequence length="296" mass="28994">MGRGAVPGLDASAAESLLRGDLGHAGAPDVLVHLLTAATAPARPHELDGEEAALAAFRAPALAPGHPSRRRTLVTRLLTVKVTAAFALTAAGGVALAAVDALPRIPGVSSLGSRFGGRATSGAGLAPGATTSGAGRQSASPRSTPTPLPSTHPSPENLCLLLLADRPTGPAGIGSSGLDSQALATLIALAGGDPAAVGPYCSRLLGVPVRPASQLPSPASAATPANPASPTAPLSPQPRSASLSARPSPSASKSHSPRPSPVPTSSQPDPNAADRSPSSTPATRSATVSSSRGGHR</sequence>
<keyword evidence="2" id="KW-0812">Transmembrane</keyword>
<keyword evidence="4" id="KW-1185">Reference proteome</keyword>
<dbReference type="EMBL" id="JAATVY010000005">
    <property type="protein sequence ID" value="NJC70059.1"/>
    <property type="molecule type" value="Genomic_DNA"/>
</dbReference>
<name>A0ABX0XXS7_9ACTN</name>
<dbReference type="Proteomes" id="UP000722989">
    <property type="component" value="Unassembled WGS sequence"/>
</dbReference>
<feature type="transmembrane region" description="Helical" evidence="2">
    <location>
        <begin position="78"/>
        <end position="99"/>
    </location>
</feature>
<dbReference type="RefSeq" id="WP_167924969.1">
    <property type="nucleotide sequence ID" value="NZ_JAATVY010000005.1"/>
</dbReference>
<keyword evidence="2" id="KW-1133">Transmembrane helix</keyword>
<protein>
    <submittedName>
        <fullName evidence="3">Uncharacterized protein</fullName>
    </submittedName>
</protein>
<evidence type="ECO:0000313" key="3">
    <source>
        <dbReference type="EMBL" id="NJC70059.1"/>
    </source>
</evidence>
<comment type="caution">
    <text evidence="3">The sequence shown here is derived from an EMBL/GenBank/DDBJ whole genome shotgun (WGS) entry which is preliminary data.</text>
</comment>
<evidence type="ECO:0000313" key="4">
    <source>
        <dbReference type="Proteomes" id="UP000722989"/>
    </source>
</evidence>
<feature type="compositionally biased region" description="Low complexity" evidence="1">
    <location>
        <begin position="213"/>
        <end position="254"/>
    </location>
</feature>
<evidence type="ECO:0000256" key="2">
    <source>
        <dbReference type="SAM" id="Phobius"/>
    </source>
</evidence>
<keyword evidence="2" id="KW-0472">Membrane</keyword>
<gene>
    <name evidence="3" type="ORF">HC031_10105</name>
</gene>
<evidence type="ECO:0000256" key="1">
    <source>
        <dbReference type="SAM" id="MobiDB-lite"/>
    </source>
</evidence>
<feature type="region of interest" description="Disordered" evidence="1">
    <location>
        <begin position="122"/>
        <end position="156"/>
    </location>
</feature>
<organism evidence="3 4">
    <name type="scientific">Planosporangium thailandense</name>
    <dbReference type="NCBI Taxonomy" id="765197"/>
    <lineage>
        <taxon>Bacteria</taxon>
        <taxon>Bacillati</taxon>
        <taxon>Actinomycetota</taxon>
        <taxon>Actinomycetes</taxon>
        <taxon>Micromonosporales</taxon>
        <taxon>Micromonosporaceae</taxon>
        <taxon>Planosporangium</taxon>
    </lineage>
</organism>
<feature type="region of interest" description="Disordered" evidence="1">
    <location>
        <begin position="213"/>
        <end position="296"/>
    </location>
</feature>